<dbReference type="EMBL" id="NBAG03000303">
    <property type="protein sequence ID" value="PNI43323.1"/>
    <property type="molecule type" value="Genomic_DNA"/>
</dbReference>
<evidence type="ECO:0000313" key="1">
    <source>
        <dbReference type="EMBL" id="PNI43323.1"/>
    </source>
</evidence>
<protein>
    <submittedName>
        <fullName evidence="1">PPIP5K2 isoform 19</fullName>
    </submittedName>
</protein>
<accession>A0A2J8L7T3</accession>
<comment type="caution">
    <text evidence="1">The sequence shown here is derived from an EMBL/GenBank/DDBJ whole genome shotgun (WGS) entry which is preliminary data.</text>
</comment>
<proteinExistence type="predicted"/>
<organism evidence="1 2">
    <name type="scientific">Pan troglodytes</name>
    <name type="common">Chimpanzee</name>
    <dbReference type="NCBI Taxonomy" id="9598"/>
    <lineage>
        <taxon>Eukaryota</taxon>
        <taxon>Metazoa</taxon>
        <taxon>Chordata</taxon>
        <taxon>Craniata</taxon>
        <taxon>Vertebrata</taxon>
        <taxon>Euteleostomi</taxon>
        <taxon>Mammalia</taxon>
        <taxon>Eutheria</taxon>
        <taxon>Euarchontoglires</taxon>
        <taxon>Primates</taxon>
        <taxon>Haplorrhini</taxon>
        <taxon>Catarrhini</taxon>
        <taxon>Hominidae</taxon>
        <taxon>Pan</taxon>
    </lineage>
</organism>
<name>A0A2J8L7T3_PANTR</name>
<evidence type="ECO:0000313" key="2">
    <source>
        <dbReference type="Proteomes" id="UP000236370"/>
    </source>
</evidence>
<dbReference type="AlphaFoldDB" id="A0A2J8L7T3"/>
<sequence>MKGGNLDLNGLDHLTTARVTTAFVADGVLLCCPGWSTMARSPLTTTSTSWV</sequence>
<dbReference type="Proteomes" id="UP000236370">
    <property type="component" value="Unassembled WGS sequence"/>
</dbReference>
<gene>
    <name evidence="1" type="ORF">CK820_G0031842</name>
</gene>
<reference evidence="1 2" key="1">
    <citation type="submission" date="2017-12" db="EMBL/GenBank/DDBJ databases">
        <title>High-resolution comparative analysis of great ape genomes.</title>
        <authorList>
            <person name="Pollen A."/>
            <person name="Hastie A."/>
            <person name="Hormozdiari F."/>
            <person name="Dougherty M."/>
            <person name="Liu R."/>
            <person name="Chaisson M."/>
            <person name="Hoppe E."/>
            <person name="Hill C."/>
            <person name="Pang A."/>
            <person name="Hillier L."/>
            <person name="Baker C."/>
            <person name="Armstrong J."/>
            <person name="Shendure J."/>
            <person name="Paten B."/>
            <person name="Wilson R."/>
            <person name="Chao H."/>
            <person name="Schneider V."/>
            <person name="Ventura M."/>
            <person name="Kronenberg Z."/>
            <person name="Murali S."/>
            <person name="Gordon D."/>
            <person name="Cantsilieris S."/>
            <person name="Munson K."/>
            <person name="Nelson B."/>
            <person name="Raja A."/>
            <person name="Underwood J."/>
            <person name="Diekhans M."/>
            <person name="Fiddes I."/>
            <person name="Haussler D."/>
            <person name="Eichler E."/>
        </authorList>
    </citation>
    <scope>NUCLEOTIDE SEQUENCE [LARGE SCALE GENOMIC DNA]</scope>
    <source>
        <strain evidence="1">Yerkes chimp pedigree #C0471</strain>
    </source>
</reference>